<keyword evidence="2" id="KW-1185">Reference proteome</keyword>
<accession>A0ABV8KP07</accession>
<sequence>MDEDEIADIAGGDEKRIRALRGALGQLARSPNPLLREMAAAVQNGELSLRQAVASESYGSELAAPFRTFWTSYQQMTPEQREDLVERANDGL</sequence>
<protein>
    <submittedName>
        <fullName evidence="1">Uncharacterized protein</fullName>
    </submittedName>
</protein>
<name>A0ABV8KP07_9ACTN</name>
<evidence type="ECO:0000313" key="1">
    <source>
        <dbReference type="EMBL" id="MFC4107871.1"/>
    </source>
</evidence>
<dbReference type="RefSeq" id="WP_377547358.1">
    <property type="nucleotide sequence ID" value="NZ_JBHSBN010000011.1"/>
</dbReference>
<organism evidence="1 2">
    <name type="scientific">Micromonospora zhanjiangensis</name>
    <dbReference type="NCBI Taxonomy" id="1522057"/>
    <lineage>
        <taxon>Bacteria</taxon>
        <taxon>Bacillati</taxon>
        <taxon>Actinomycetota</taxon>
        <taxon>Actinomycetes</taxon>
        <taxon>Micromonosporales</taxon>
        <taxon>Micromonosporaceae</taxon>
        <taxon>Micromonospora</taxon>
    </lineage>
</organism>
<gene>
    <name evidence="1" type="ORF">ACFOX0_18305</name>
</gene>
<comment type="caution">
    <text evidence="1">The sequence shown here is derived from an EMBL/GenBank/DDBJ whole genome shotgun (WGS) entry which is preliminary data.</text>
</comment>
<proteinExistence type="predicted"/>
<reference evidence="2" key="1">
    <citation type="journal article" date="2019" name="Int. J. Syst. Evol. Microbiol.">
        <title>The Global Catalogue of Microorganisms (GCM) 10K type strain sequencing project: providing services to taxonomists for standard genome sequencing and annotation.</title>
        <authorList>
            <consortium name="The Broad Institute Genomics Platform"/>
            <consortium name="The Broad Institute Genome Sequencing Center for Infectious Disease"/>
            <person name="Wu L."/>
            <person name="Ma J."/>
        </authorList>
    </citation>
    <scope>NUCLEOTIDE SEQUENCE [LARGE SCALE GENOMIC DNA]</scope>
    <source>
        <strain evidence="2">2902at01</strain>
    </source>
</reference>
<dbReference type="Proteomes" id="UP001595868">
    <property type="component" value="Unassembled WGS sequence"/>
</dbReference>
<evidence type="ECO:0000313" key="2">
    <source>
        <dbReference type="Proteomes" id="UP001595868"/>
    </source>
</evidence>
<dbReference type="EMBL" id="JBHSBN010000011">
    <property type="protein sequence ID" value="MFC4107871.1"/>
    <property type="molecule type" value="Genomic_DNA"/>
</dbReference>